<evidence type="ECO:0000313" key="3">
    <source>
        <dbReference type="Proteomes" id="UP000290900"/>
    </source>
</evidence>
<dbReference type="FunCoup" id="A0A448YL93">
    <property type="interactions" value="55"/>
</dbReference>
<dbReference type="SUPFAM" id="SSF55811">
    <property type="entry name" value="Nudix"/>
    <property type="match status" value="1"/>
</dbReference>
<dbReference type="InterPro" id="IPR000086">
    <property type="entry name" value="NUDIX_hydrolase_dom"/>
</dbReference>
<protein>
    <submittedName>
        <fullName evidence="2">DEKNAAC102446</fullName>
    </submittedName>
</protein>
<proteinExistence type="predicted"/>
<name>A0A448YL93_BRENA</name>
<dbReference type="OrthoDB" id="10261522at2759"/>
<organism evidence="2 3">
    <name type="scientific">Brettanomyces naardenensis</name>
    <name type="common">Yeast</name>
    <dbReference type="NCBI Taxonomy" id="13370"/>
    <lineage>
        <taxon>Eukaryota</taxon>
        <taxon>Fungi</taxon>
        <taxon>Dikarya</taxon>
        <taxon>Ascomycota</taxon>
        <taxon>Saccharomycotina</taxon>
        <taxon>Pichiomycetes</taxon>
        <taxon>Pichiales</taxon>
        <taxon>Pichiaceae</taxon>
        <taxon>Brettanomyces</taxon>
    </lineage>
</organism>
<dbReference type="STRING" id="13370.A0A448YL93"/>
<evidence type="ECO:0000313" key="2">
    <source>
        <dbReference type="EMBL" id="VEU21680.1"/>
    </source>
</evidence>
<dbReference type="PROSITE" id="PS51462">
    <property type="entry name" value="NUDIX"/>
    <property type="match status" value="1"/>
</dbReference>
<dbReference type="Gene3D" id="3.90.79.10">
    <property type="entry name" value="Nucleoside Triphosphate Pyrophosphohydrolase"/>
    <property type="match status" value="1"/>
</dbReference>
<keyword evidence="3" id="KW-1185">Reference proteome</keyword>
<dbReference type="FunFam" id="3.90.79.10:FF:000019">
    <property type="entry name" value="Thiamin pyrophosphokinase, putative"/>
    <property type="match status" value="1"/>
</dbReference>
<accession>A0A448YL93</accession>
<reference evidence="2 3" key="1">
    <citation type="submission" date="2018-12" db="EMBL/GenBank/DDBJ databases">
        <authorList>
            <person name="Tiukova I."/>
            <person name="Dainat J."/>
        </authorList>
    </citation>
    <scope>NUCLEOTIDE SEQUENCE [LARGE SCALE GENOMIC DNA]</scope>
</reference>
<dbReference type="InterPro" id="IPR015797">
    <property type="entry name" value="NUDIX_hydrolase-like_dom_sf"/>
</dbReference>
<dbReference type="Pfam" id="PF00293">
    <property type="entry name" value="NUDIX"/>
    <property type="match status" value="1"/>
</dbReference>
<dbReference type="GO" id="GO:0044715">
    <property type="term" value="F:8-oxo-dGDP phosphatase activity"/>
    <property type="evidence" value="ECO:0007669"/>
    <property type="project" value="UniProtKB-ARBA"/>
</dbReference>
<dbReference type="AlphaFoldDB" id="A0A448YL93"/>
<dbReference type="Proteomes" id="UP000290900">
    <property type="component" value="Unassembled WGS sequence"/>
</dbReference>
<evidence type="ECO:0000259" key="1">
    <source>
        <dbReference type="PROSITE" id="PS51462"/>
    </source>
</evidence>
<dbReference type="CDD" id="cd03676">
    <property type="entry name" value="NUDIX_Tnr3_like"/>
    <property type="match status" value="1"/>
</dbReference>
<feature type="domain" description="Nudix hydrolase" evidence="1">
    <location>
        <begin position="135"/>
        <end position="284"/>
    </location>
</feature>
<dbReference type="InParanoid" id="A0A448YL93"/>
<gene>
    <name evidence="2" type="ORF">BRENAR_LOCUS2413</name>
</gene>
<dbReference type="EMBL" id="CAACVR010000012">
    <property type="protein sequence ID" value="VEU21680.1"/>
    <property type="molecule type" value="Genomic_DNA"/>
</dbReference>
<dbReference type="Pfam" id="PF15916">
    <property type="entry name" value="DUF4743"/>
    <property type="match status" value="1"/>
</dbReference>
<dbReference type="PANTHER" id="PTHR13622:SF8">
    <property type="entry name" value="THIAMIN PYROPHOSPHOKINASE 1"/>
    <property type="match status" value="1"/>
</dbReference>
<dbReference type="PANTHER" id="PTHR13622">
    <property type="entry name" value="THIAMIN PYROPHOSPHOKINASE"/>
    <property type="match status" value="1"/>
</dbReference>
<sequence length="318" mass="36957">MTYSFLDLVKKIDVVPYYFDEGEHAKFKESVYTFISHDGTFRLGYILPMVSKEFKNHPDVVQVDDTKREIRILPTLDTLELRNEKLNALAKSWRDNGIFLHLKGWRNELYTIYDTEKKPYMRLERSFCPLLGVVLYGCQINGYVQSPETGELKLWVPRRSATKPTYPGMLDNTVAGGVGYPQGCLETVIKECYEEAGLQSSYVKDNVSFVGVISYFYQFEKGSFDTERGFVQPEVEYIYDLRIDPSIIPHPVDNEAEDFRLMTVDEVVKHMKNGEFKHNCAGVLTDFFMRHGLITPENEKDCIEIQNRLHRRLPFPTR</sequence>
<dbReference type="InterPro" id="IPR031804">
    <property type="entry name" value="DUF4743"/>
</dbReference>